<dbReference type="AlphaFoldDB" id="R7RY47"/>
<feature type="region of interest" description="Disordered" evidence="2">
    <location>
        <begin position="197"/>
        <end position="221"/>
    </location>
</feature>
<dbReference type="OrthoDB" id="3270774at2759"/>
<proteinExistence type="predicted"/>
<sequence length="259" mass="29695">MSSNRVNNREQKDRQNARARRKCALEQDPFINSDASHIAPRVHKAEVRAAKLKRKAKMAARANAPPTSPPRSPFPPAPLLPTETSGISTSSIDVSPVPSTSPYTVTKKYHVSVLAGLRDQIENQTEELNRCKRTTEEMMGVEKWMWEEIQRLRTEKEQALEVLLRIQEEAIQEEGWDGAEHDLKTAAHMIEQHLKNVKTSRNHERLERQRSDEKLLEERESRSRDMINIQRECQEPFVVPALLQAFLKVSTMTDAVLES</sequence>
<feature type="compositionally biased region" description="Basic and acidic residues" evidence="2">
    <location>
        <begin position="201"/>
        <end position="221"/>
    </location>
</feature>
<keyword evidence="1" id="KW-0175">Coiled coil</keyword>
<dbReference type="Proteomes" id="UP000053927">
    <property type="component" value="Unassembled WGS sequence"/>
</dbReference>
<gene>
    <name evidence="3" type="ORF">STEHIDRAFT_163544</name>
</gene>
<evidence type="ECO:0000313" key="3">
    <source>
        <dbReference type="EMBL" id="EIM79728.1"/>
    </source>
</evidence>
<feature type="region of interest" description="Disordered" evidence="2">
    <location>
        <begin position="50"/>
        <end position="101"/>
    </location>
</feature>
<feature type="compositionally biased region" description="Pro residues" evidence="2">
    <location>
        <begin position="66"/>
        <end position="79"/>
    </location>
</feature>
<name>R7RY47_STEHR</name>
<protein>
    <submittedName>
        <fullName evidence="3">Uncharacterized protein</fullName>
    </submittedName>
</protein>
<reference evidence="4" key="1">
    <citation type="journal article" date="2012" name="Science">
        <title>The Paleozoic origin of enzymatic lignin decomposition reconstructed from 31 fungal genomes.</title>
        <authorList>
            <person name="Floudas D."/>
            <person name="Binder M."/>
            <person name="Riley R."/>
            <person name="Barry K."/>
            <person name="Blanchette R.A."/>
            <person name="Henrissat B."/>
            <person name="Martinez A.T."/>
            <person name="Otillar R."/>
            <person name="Spatafora J.W."/>
            <person name="Yadav J.S."/>
            <person name="Aerts A."/>
            <person name="Benoit I."/>
            <person name="Boyd A."/>
            <person name="Carlson A."/>
            <person name="Copeland A."/>
            <person name="Coutinho P.M."/>
            <person name="de Vries R.P."/>
            <person name="Ferreira P."/>
            <person name="Findley K."/>
            <person name="Foster B."/>
            <person name="Gaskell J."/>
            <person name="Glotzer D."/>
            <person name="Gorecki P."/>
            <person name="Heitman J."/>
            <person name="Hesse C."/>
            <person name="Hori C."/>
            <person name="Igarashi K."/>
            <person name="Jurgens J.A."/>
            <person name="Kallen N."/>
            <person name="Kersten P."/>
            <person name="Kohler A."/>
            <person name="Kuees U."/>
            <person name="Kumar T.K.A."/>
            <person name="Kuo A."/>
            <person name="LaButti K."/>
            <person name="Larrondo L.F."/>
            <person name="Lindquist E."/>
            <person name="Ling A."/>
            <person name="Lombard V."/>
            <person name="Lucas S."/>
            <person name="Lundell T."/>
            <person name="Martin R."/>
            <person name="McLaughlin D.J."/>
            <person name="Morgenstern I."/>
            <person name="Morin E."/>
            <person name="Murat C."/>
            <person name="Nagy L.G."/>
            <person name="Nolan M."/>
            <person name="Ohm R.A."/>
            <person name="Patyshakuliyeva A."/>
            <person name="Rokas A."/>
            <person name="Ruiz-Duenas F.J."/>
            <person name="Sabat G."/>
            <person name="Salamov A."/>
            <person name="Samejima M."/>
            <person name="Schmutz J."/>
            <person name="Slot J.C."/>
            <person name="St John F."/>
            <person name="Stenlid J."/>
            <person name="Sun H."/>
            <person name="Sun S."/>
            <person name="Syed K."/>
            <person name="Tsang A."/>
            <person name="Wiebenga A."/>
            <person name="Young D."/>
            <person name="Pisabarro A."/>
            <person name="Eastwood D.C."/>
            <person name="Martin F."/>
            <person name="Cullen D."/>
            <person name="Grigoriev I.V."/>
            <person name="Hibbett D.S."/>
        </authorList>
    </citation>
    <scope>NUCLEOTIDE SEQUENCE [LARGE SCALE GENOMIC DNA]</scope>
    <source>
        <strain evidence="4">FP-91666</strain>
    </source>
</reference>
<feature type="compositionally biased region" description="Basic and acidic residues" evidence="2">
    <location>
        <begin position="7"/>
        <end position="16"/>
    </location>
</feature>
<organism evidence="3 4">
    <name type="scientific">Stereum hirsutum (strain FP-91666)</name>
    <name type="common">White-rot fungus</name>
    <dbReference type="NCBI Taxonomy" id="721885"/>
    <lineage>
        <taxon>Eukaryota</taxon>
        <taxon>Fungi</taxon>
        <taxon>Dikarya</taxon>
        <taxon>Basidiomycota</taxon>
        <taxon>Agaricomycotina</taxon>
        <taxon>Agaricomycetes</taxon>
        <taxon>Russulales</taxon>
        <taxon>Stereaceae</taxon>
        <taxon>Stereum</taxon>
    </lineage>
</organism>
<evidence type="ECO:0000256" key="2">
    <source>
        <dbReference type="SAM" id="MobiDB-lite"/>
    </source>
</evidence>
<feature type="region of interest" description="Disordered" evidence="2">
    <location>
        <begin position="1"/>
        <end position="25"/>
    </location>
</feature>
<dbReference type="GeneID" id="18802382"/>
<keyword evidence="4" id="KW-1185">Reference proteome</keyword>
<accession>R7RY47</accession>
<dbReference type="KEGG" id="shs:STEHIDRAFT_163544"/>
<evidence type="ECO:0000256" key="1">
    <source>
        <dbReference type="SAM" id="Coils"/>
    </source>
</evidence>
<feature type="coiled-coil region" evidence="1">
    <location>
        <begin position="114"/>
        <end position="169"/>
    </location>
</feature>
<dbReference type="RefSeq" id="XP_007311291.1">
    <property type="nucleotide sequence ID" value="XM_007311229.1"/>
</dbReference>
<dbReference type="EMBL" id="JH687402">
    <property type="protein sequence ID" value="EIM79728.1"/>
    <property type="molecule type" value="Genomic_DNA"/>
</dbReference>
<feature type="compositionally biased region" description="Polar residues" evidence="2">
    <location>
        <begin position="83"/>
        <end position="101"/>
    </location>
</feature>
<evidence type="ECO:0000313" key="4">
    <source>
        <dbReference type="Proteomes" id="UP000053927"/>
    </source>
</evidence>